<evidence type="ECO:0000313" key="3">
    <source>
        <dbReference type="EMBL" id="MDQ8206076.1"/>
    </source>
</evidence>
<accession>A0ABU1APP4</accession>
<gene>
    <name evidence="3" type="ORF">QEH52_01025</name>
</gene>
<dbReference type="Proteomes" id="UP001225316">
    <property type="component" value="Unassembled WGS sequence"/>
</dbReference>
<sequence length="153" mass="17394">MRKCSYISKLCLLFLLPIPFAVVNAWLNPSAPSWNPMQLGEGEVALEHLLNWEDDYILVDARAPEAYQGAHMPEAINLYLGQFDAQILHFLDVWSPDRSIIVYCDSRQCGASEEMATRLREDFQMERVFVLKGGWESWLEATQEIKSSLGGAL</sequence>
<feature type="signal peptide" evidence="1">
    <location>
        <begin position="1"/>
        <end position="25"/>
    </location>
</feature>
<reference evidence="3 4" key="1">
    <citation type="submission" date="2023-04" db="EMBL/GenBank/DDBJ databases">
        <title>A novel bacteria isolated from coastal sediment.</title>
        <authorList>
            <person name="Liu X.-J."/>
            <person name="Du Z.-J."/>
        </authorList>
    </citation>
    <scope>NUCLEOTIDE SEQUENCE [LARGE SCALE GENOMIC DNA]</scope>
    <source>
        <strain evidence="3 4">SDUM461003</strain>
    </source>
</reference>
<dbReference type="InterPro" id="IPR001763">
    <property type="entry name" value="Rhodanese-like_dom"/>
</dbReference>
<name>A0ABU1APP4_9BACT</name>
<keyword evidence="4" id="KW-1185">Reference proteome</keyword>
<dbReference type="CDD" id="cd00158">
    <property type="entry name" value="RHOD"/>
    <property type="match status" value="1"/>
</dbReference>
<dbReference type="InterPro" id="IPR036873">
    <property type="entry name" value="Rhodanese-like_dom_sf"/>
</dbReference>
<feature type="domain" description="Rhodanese" evidence="2">
    <location>
        <begin position="54"/>
        <end position="147"/>
    </location>
</feature>
<keyword evidence="1" id="KW-0732">Signal</keyword>
<proteinExistence type="predicted"/>
<feature type="chain" id="PRO_5046628379" evidence="1">
    <location>
        <begin position="26"/>
        <end position="153"/>
    </location>
</feature>
<organism evidence="3 4">
    <name type="scientific">Thalassobacterium maritimum</name>
    <dbReference type="NCBI Taxonomy" id="3041265"/>
    <lineage>
        <taxon>Bacteria</taxon>
        <taxon>Pseudomonadati</taxon>
        <taxon>Verrucomicrobiota</taxon>
        <taxon>Opitutia</taxon>
        <taxon>Puniceicoccales</taxon>
        <taxon>Coraliomargaritaceae</taxon>
        <taxon>Thalassobacterium</taxon>
    </lineage>
</organism>
<comment type="caution">
    <text evidence="3">The sequence shown here is derived from an EMBL/GenBank/DDBJ whole genome shotgun (WGS) entry which is preliminary data.</text>
</comment>
<dbReference type="EMBL" id="JARXHW010000002">
    <property type="protein sequence ID" value="MDQ8206076.1"/>
    <property type="molecule type" value="Genomic_DNA"/>
</dbReference>
<dbReference type="Pfam" id="PF00581">
    <property type="entry name" value="Rhodanese"/>
    <property type="match status" value="1"/>
</dbReference>
<dbReference type="RefSeq" id="WP_308948067.1">
    <property type="nucleotide sequence ID" value="NZ_JARXHW010000002.1"/>
</dbReference>
<evidence type="ECO:0000313" key="4">
    <source>
        <dbReference type="Proteomes" id="UP001225316"/>
    </source>
</evidence>
<protein>
    <submittedName>
        <fullName evidence="3">Rhodanese-like domain-containing protein</fullName>
    </submittedName>
</protein>
<dbReference type="SMART" id="SM00450">
    <property type="entry name" value="RHOD"/>
    <property type="match status" value="1"/>
</dbReference>
<evidence type="ECO:0000259" key="2">
    <source>
        <dbReference type="PROSITE" id="PS50206"/>
    </source>
</evidence>
<dbReference type="SUPFAM" id="SSF52821">
    <property type="entry name" value="Rhodanese/Cell cycle control phosphatase"/>
    <property type="match status" value="1"/>
</dbReference>
<dbReference type="Gene3D" id="3.40.250.10">
    <property type="entry name" value="Rhodanese-like domain"/>
    <property type="match status" value="1"/>
</dbReference>
<evidence type="ECO:0000256" key="1">
    <source>
        <dbReference type="SAM" id="SignalP"/>
    </source>
</evidence>
<dbReference type="PROSITE" id="PS50206">
    <property type="entry name" value="RHODANESE_3"/>
    <property type="match status" value="1"/>
</dbReference>